<evidence type="ECO:0000313" key="2">
    <source>
        <dbReference type="Proteomes" id="UP000693970"/>
    </source>
</evidence>
<dbReference type="OrthoDB" id="45114at2759"/>
<accession>A0A9K3LCV2</accession>
<keyword evidence="2" id="KW-1185">Reference proteome</keyword>
<sequence length="318" mass="35448">MSFGCLSIIIPGTRVLGRPAHHYHKIIQSTVSPTIRRRQLSSSSSSSETYYDSQSGLHIPIHKEQEIRLFLDTTKRKTTASSTNDDTPLFAIPQHLYKSSEEAYEVTDQVQSLLAKGIHGVILPPFQFPRDHRNKKALSTLVPSGFRVLYHHHSREETAALQQQPQTATNDDDDDPCSVVLSFHKDNVLNHLEKAVQNGSHTTLHMQEGTYSDKDAITLANNVASMIDTIGGCCDFLWLSCSQTQHAEKLVEVCEELIYLDVAGPTIKSRILMDVVNVDVVEDVMFAGVNKFVVQDENQIDMVKATAASQGKQIIIHE</sequence>
<dbReference type="EMBL" id="JAGRRH010000014">
    <property type="protein sequence ID" value="KAG7359193.1"/>
    <property type="molecule type" value="Genomic_DNA"/>
</dbReference>
<gene>
    <name evidence="1" type="ORF">IV203_015782</name>
</gene>
<protein>
    <submittedName>
        <fullName evidence="1">Uncharacterized protein</fullName>
    </submittedName>
</protein>
<reference evidence="1" key="1">
    <citation type="journal article" date="2021" name="Sci. Rep.">
        <title>Diploid genomic architecture of Nitzschia inconspicua, an elite biomass production diatom.</title>
        <authorList>
            <person name="Oliver A."/>
            <person name="Podell S."/>
            <person name="Pinowska A."/>
            <person name="Traller J.C."/>
            <person name="Smith S.R."/>
            <person name="McClure R."/>
            <person name="Beliaev A."/>
            <person name="Bohutskyi P."/>
            <person name="Hill E.A."/>
            <person name="Rabines A."/>
            <person name="Zheng H."/>
            <person name="Allen L.Z."/>
            <person name="Kuo A."/>
            <person name="Grigoriev I.V."/>
            <person name="Allen A.E."/>
            <person name="Hazlebeck D."/>
            <person name="Allen E.E."/>
        </authorList>
    </citation>
    <scope>NUCLEOTIDE SEQUENCE</scope>
    <source>
        <strain evidence="1">Hildebrandi</strain>
    </source>
</reference>
<evidence type="ECO:0000313" key="1">
    <source>
        <dbReference type="EMBL" id="KAG7359193.1"/>
    </source>
</evidence>
<dbReference type="AlphaFoldDB" id="A0A9K3LCV2"/>
<comment type="caution">
    <text evidence="1">The sequence shown here is derived from an EMBL/GenBank/DDBJ whole genome shotgun (WGS) entry which is preliminary data.</text>
</comment>
<dbReference type="Proteomes" id="UP000693970">
    <property type="component" value="Unassembled WGS sequence"/>
</dbReference>
<organism evidence="1 2">
    <name type="scientific">Nitzschia inconspicua</name>
    <dbReference type="NCBI Taxonomy" id="303405"/>
    <lineage>
        <taxon>Eukaryota</taxon>
        <taxon>Sar</taxon>
        <taxon>Stramenopiles</taxon>
        <taxon>Ochrophyta</taxon>
        <taxon>Bacillariophyta</taxon>
        <taxon>Bacillariophyceae</taxon>
        <taxon>Bacillariophycidae</taxon>
        <taxon>Bacillariales</taxon>
        <taxon>Bacillariaceae</taxon>
        <taxon>Nitzschia</taxon>
    </lineage>
</organism>
<reference evidence="1" key="2">
    <citation type="submission" date="2021-04" db="EMBL/GenBank/DDBJ databases">
        <authorList>
            <person name="Podell S."/>
        </authorList>
    </citation>
    <scope>NUCLEOTIDE SEQUENCE</scope>
    <source>
        <strain evidence="1">Hildebrandi</strain>
    </source>
</reference>
<proteinExistence type="predicted"/>
<name>A0A9K3LCV2_9STRA</name>